<feature type="domain" description="NYN" evidence="2">
    <location>
        <begin position="6"/>
        <end position="143"/>
    </location>
</feature>
<dbReference type="Proteomes" id="UP000807353">
    <property type="component" value="Unassembled WGS sequence"/>
</dbReference>
<organism evidence="3 4">
    <name type="scientific">Collybia nuda</name>
    <dbReference type="NCBI Taxonomy" id="64659"/>
    <lineage>
        <taxon>Eukaryota</taxon>
        <taxon>Fungi</taxon>
        <taxon>Dikarya</taxon>
        <taxon>Basidiomycota</taxon>
        <taxon>Agaricomycotina</taxon>
        <taxon>Agaricomycetes</taxon>
        <taxon>Agaricomycetidae</taxon>
        <taxon>Agaricales</taxon>
        <taxon>Tricholomatineae</taxon>
        <taxon>Clitocybaceae</taxon>
        <taxon>Collybia</taxon>
    </lineage>
</organism>
<dbReference type="PANTHER" id="PTHR14379:SF3">
    <property type="entry name" value="MEIOSIS REGULATOR AND MRNA STABILITY FACTOR 1"/>
    <property type="match status" value="1"/>
</dbReference>
<feature type="compositionally biased region" description="Pro residues" evidence="1">
    <location>
        <begin position="469"/>
        <end position="481"/>
    </location>
</feature>
<dbReference type="GO" id="GO:0010468">
    <property type="term" value="P:regulation of gene expression"/>
    <property type="evidence" value="ECO:0007669"/>
    <property type="project" value="InterPro"/>
</dbReference>
<feature type="compositionally biased region" description="Low complexity" evidence="1">
    <location>
        <begin position="482"/>
        <end position="498"/>
    </location>
</feature>
<sequence length="589" mass="62530">MEEHGNVAIFWDLDNCRPGANITGYEAVENIRSMAQTFGSVRLFKAYLDVSQQVSSSLRTELQASGVSLIDCPPTGRKSVADKMLIVDMITHIIDNPAPATLVLISGDRDYAYAVSTLRLRRYRVVVICPPRTHISLTTQASVHLDWDSEVLGEVPLDDLPPPTLSNHQPITPSRKRADSTVSRTYTPSASKSRYPLNQDDEDEDLYLPYDTYRSASTRVNGPDDFAPTRYPYPSDLQSGRQASVAPSRAYTFQSAKSSPPTPPLAYKTPEPTFGSNGGGFYGRSFTPNLPKGFPFSEPEPISLKSPEAGPSSNNAFHRSSTFDTGVQRPSEPFTTTAPLRPRSTSLFGVFTPASTTTAPLNPVPLPFGSVSSPAPPPALATASTSSAPAKPPQPTAPVLAPNRVSTPTPTTAQTSTVAPVSEKKSAPVRVPTPPPLPPAPVSDPIPAPTPAPTVPAPTATPTHAPASNPTPKPAPAPKTTPAPTTTRPATSATAATSGSSAFAPLNLNPVPAHFQPLVTRLQIRQKAEKQPHIRFSDIGVDLSKHDGLYARAGVSKFGKYIALAVKAGIVESGGFGNDQWISLCPGYA</sequence>
<feature type="compositionally biased region" description="Polar residues" evidence="1">
    <location>
        <begin position="180"/>
        <end position="192"/>
    </location>
</feature>
<feature type="compositionally biased region" description="Polar residues" evidence="1">
    <location>
        <begin position="311"/>
        <end position="325"/>
    </location>
</feature>
<dbReference type="Pfam" id="PF01936">
    <property type="entry name" value="NYN"/>
    <property type="match status" value="1"/>
</dbReference>
<evidence type="ECO:0000259" key="2">
    <source>
        <dbReference type="Pfam" id="PF01936"/>
    </source>
</evidence>
<evidence type="ECO:0000256" key="1">
    <source>
        <dbReference type="SAM" id="MobiDB-lite"/>
    </source>
</evidence>
<dbReference type="InterPro" id="IPR021139">
    <property type="entry name" value="NYN"/>
</dbReference>
<dbReference type="GO" id="GO:0005777">
    <property type="term" value="C:peroxisome"/>
    <property type="evidence" value="ECO:0007669"/>
    <property type="project" value="InterPro"/>
</dbReference>
<feature type="compositionally biased region" description="Low complexity" evidence="1">
    <location>
        <begin position="405"/>
        <end position="421"/>
    </location>
</feature>
<feature type="compositionally biased region" description="Low complexity" evidence="1">
    <location>
        <begin position="380"/>
        <end position="389"/>
    </location>
</feature>
<feature type="region of interest" description="Disordered" evidence="1">
    <location>
        <begin position="303"/>
        <end position="341"/>
    </location>
</feature>
<feature type="compositionally biased region" description="Low complexity" evidence="1">
    <location>
        <begin position="457"/>
        <end position="468"/>
    </location>
</feature>
<accession>A0A9P5YCY6</accession>
<feature type="compositionally biased region" description="Pro residues" evidence="1">
    <location>
        <begin position="431"/>
        <end position="456"/>
    </location>
</feature>
<dbReference type="AlphaFoldDB" id="A0A9P5YCY6"/>
<proteinExistence type="predicted"/>
<feature type="region of interest" description="Disordered" evidence="1">
    <location>
        <begin position="156"/>
        <end position="204"/>
    </location>
</feature>
<evidence type="ECO:0000313" key="4">
    <source>
        <dbReference type="Proteomes" id="UP000807353"/>
    </source>
</evidence>
<reference evidence="3" key="1">
    <citation type="submission" date="2020-11" db="EMBL/GenBank/DDBJ databases">
        <authorList>
            <consortium name="DOE Joint Genome Institute"/>
            <person name="Ahrendt S."/>
            <person name="Riley R."/>
            <person name="Andreopoulos W."/>
            <person name="Labutti K."/>
            <person name="Pangilinan J."/>
            <person name="Ruiz-Duenas F.J."/>
            <person name="Barrasa J.M."/>
            <person name="Sanchez-Garcia M."/>
            <person name="Camarero S."/>
            <person name="Miyauchi S."/>
            <person name="Serrano A."/>
            <person name="Linde D."/>
            <person name="Babiker R."/>
            <person name="Drula E."/>
            <person name="Ayuso-Fernandez I."/>
            <person name="Pacheco R."/>
            <person name="Padilla G."/>
            <person name="Ferreira P."/>
            <person name="Barriuso J."/>
            <person name="Kellner H."/>
            <person name="Castanera R."/>
            <person name="Alfaro M."/>
            <person name="Ramirez L."/>
            <person name="Pisabarro A.G."/>
            <person name="Kuo A."/>
            <person name="Tritt A."/>
            <person name="Lipzen A."/>
            <person name="He G."/>
            <person name="Yan M."/>
            <person name="Ng V."/>
            <person name="Cullen D."/>
            <person name="Martin F."/>
            <person name="Rosso M.-N."/>
            <person name="Henrissat B."/>
            <person name="Hibbett D."/>
            <person name="Martinez A.T."/>
            <person name="Grigoriev I.V."/>
        </authorList>
    </citation>
    <scope>NUCLEOTIDE SEQUENCE</scope>
    <source>
        <strain evidence="3">CBS 247.69</strain>
    </source>
</reference>
<dbReference type="CDD" id="cd10910">
    <property type="entry name" value="PIN_limkain_b1_N_like"/>
    <property type="match status" value="1"/>
</dbReference>
<dbReference type="InterPro" id="IPR024768">
    <property type="entry name" value="Marf1"/>
</dbReference>
<dbReference type="EMBL" id="MU150242">
    <property type="protein sequence ID" value="KAF9466395.1"/>
    <property type="molecule type" value="Genomic_DNA"/>
</dbReference>
<dbReference type="GO" id="GO:0004540">
    <property type="term" value="F:RNA nuclease activity"/>
    <property type="evidence" value="ECO:0007669"/>
    <property type="project" value="InterPro"/>
</dbReference>
<name>A0A9P5YCY6_9AGAR</name>
<comment type="caution">
    <text evidence="3">The sequence shown here is derived from an EMBL/GenBank/DDBJ whole genome shotgun (WGS) entry which is preliminary data.</text>
</comment>
<dbReference type="PANTHER" id="PTHR14379">
    <property type="entry name" value="LIMKAIN B LKAP"/>
    <property type="match status" value="1"/>
</dbReference>
<evidence type="ECO:0000313" key="3">
    <source>
        <dbReference type="EMBL" id="KAF9466395.1"/>
    </source>
</evidence>
<gene>
    <name evidence="3" type="ORF">BDZ94DRAFT_218190</name>
</gene>
<keyword evidence="4" id="KW-1185">Reference proteome</keyword>
<dbReference type="OrthoDB" id="549353at2759"/>
<dbReference type="PRINTS" id="PR01217">
    <property type="entry name" value="PRICHEXTENSN"/>
</dbReference>
<dbReference type="Gene3D" id="3.40.50.1010">
    <property type="entry name" value="5'-nuclease"/>
    <property type="match status" value="1"/>
</dbReference>
<feature type="region of interest" description="Disordered" evidence="1">
    <location>
        <begin position="373"/>
        <end position="498"/>
    </location>
</feature>
<dbReference type="GO" id="GO:1905762">
    <property type="term" value="F:CCR4-NOT complex binding"/>
    <property type="evidence" value="ECO:0007669"/>
    <property type="project" value="TreeGrafter"/>
</dbReference>
<protein>
    <submittedName>
        <fullName evidence="3">NYN domain-containing protein</fullName>
    </submittedName>
</protein>